<sequence length="86" mass="10258">MELKKRMKFIDPETKEVVELEEVDRIELNGNTYLLLAPLDNSDDAYIYKIVNMEGEKYELTEVEDEKEFEAVVAEYDRLFDEEMNE</sequence>
<organism evidence="1 2">
    <name type="scientific">Clostridium senegalense</name>
    <dbReference type="NCBI Taxonomy" id="1465809"/>
    <lineage>
        <taxon>Bacteria</taxon>
        <taxon>Bacillati</taxon>
        <taxon>Bacillota</taxon>
        <taxon>Clostridia</taxon>
        <taxon>Eubacteriales</taxon>
        <taxon>Clostridiaceae</taxon>
        <taxon>Clostridium</taxon>
    </lineage>
</organism>
<keyword evidence="2" id="KW-1185">Reference proteome</keyword>
<dbReference type="InterPro" id="IPR009711">
    <property type="entry name" value="UPF0473"/>
</dbReference>
<protein>
    <submittedName>
        <fullName evidence="1">DUF1292 domain-containing protein</fullName>
    </submittedName>
</protein>
<evidence type="ECO:0000313" key="2">
    <source>
        <dbReference type="Proteomes" id="UP000481872"/>
    </source>
</evidence>
<dbReference type="EMBL" id="JAAGPU010000035">
    <property type="protein sequence ID" value="NEU06176.1"/>
    <property type="molecule type" value="Genomic_DNA"/>
</dbReference>
<accession>A0A6M0H617</accession>
<dbReference type="AlphaFoldDB" id="A0A6M0H617"/>
<dbReference type="Pfam" id="PF06949">
    <property type="entry name" value="DUF1292"/>
    <property type="match status" value="1"/>
</dbReference>
<dbReference type="RefSeq" id="WP_010296135.1">
    <property type="nucleotide sequence ID" value="NZ_CABKRL010000003.1"/>
</dbReference>
<evidence type="ECO:0000313" key="1">
    <source>
        <dbReference type="EMBL" id="NEU06176.1"/>
    </source>
</evidence>
<gene>
    <name evidence="1" type="ORF">G3M99_15220</name>
</gene>
<name>A0A6M0H617_9CLOT</name>
<dbReference type="Proteomes" id="UP000481872">
    <property type="component" value="Unassembled WGS sequence"/>
</dbReference>
<reference evidence="1 2" key="1">
    <citation type="submission" date="2020-02" db="EMBL/GenBank/DDBJ databases">
        <title>Genome assembly of a novel Clostridium senegalense strain.</title>
        <authorList>
            <person name="Gupta T.B."/>
            <person name="Jauregui R."/>
            <person name="Maclean P."/>
            <person name="Nawarathana A."/>
            <person name="Brightwell G."/>
        </authorList>
    </citation>
    <scope>NUCLEOTIDE SEQUENCE [LARGE SCALE GENOMIC DNA]</scope>
    <source>
        <strain evidence="1 2">AGRFS4</strain>
    </source>
</reference>
<proteinExistence type="predicted"/>
<comment type="caution">
    <text evidence="1">The sequence shown here is derived from an EMBL/GenBank/DDBJ whole genome shotgun (WGS) entry which is preliminary data.</text>
</comment>